<dbReference type="CDD" id="cd04606">
    <property type="entry name" value="CBS_pair_Mg_transporter"/>
    <property type="match status" value="1"/>
</dbReference>
<dbReference type="InterPro" id="IPR006669">
    <property type="entry name" value="MgtE_transporter"/>
</dbReference>
<keyword evidence="6 9" id="KW-1133">Transmembrane helix</keyword>
<dbReference type="InterPro" id="IPR006668">
    <property type="entry name" value="Mg_transptr_MgtE_intracell_dom"/>
</dbReference>
<dbReference type="NCBIfam" id="TIGR00400">
    <property type="entry name" value="mgtE"/>
    <property type="match status" value="1"/>
</dbReference>
<dbReference type="PANTHER" id="PTHR43773">
    <property type="entry name" value="MAGNESIUM TRANSPORTER MGTE"/>
    <property type="match status" value="1"/>
</dbReference>
<evidence type="ECO:0000256" key="1">
    <source>
        <dbReference type="ARBA" id="ARBA00004141"/>
    </source>
</evidence>
<comment type="similarity">
    <text evidence="2 9">Belongs to the SLC41A transporter family.</text>
</comment>
<keyword evidence="5 9" id="KW-0460">Magnesium</keyword>
<dbReference type="SMART" id="SM00924">
    <property type="entry name" value="MgtE_N"/>
    <property type="match status" value="1"/>
</dbReference>
<evidence type="ECO:0000256" key="7">
    <source>
        <dbReference type="ARBA" id="ARBA00023136"/>
    </source>
</evidence>
<evidence type="ECO:0000313" key="11">
    <source>
        <dbReference type="EMBL" id="KGF14756.1"/>
    </source>
</evidence>
<dbReference type="InterPro" id="IPR038076">
    <property type="entry name" value="MgtE_N_sf"/>
</dbReference>
<dbReference type="Pfam" id="PF01769">
    <property type="entry name" value="MgtE"/>
    <property type="match status" value="1"/>
</dbReference>
<dbReference type="InterPro" id="IPR046342">
    <property type="entry name" value="CBS_dom_sf"/>
</dbReference>
<dbReference type="GO" id="GO:0015095">
    <property type="term" value="F:magnesium ion transmembrane transporter activity"/>
    <property type="evidence" value="ECO:0007669"/>
    <property type="project" value="UniProtKB-UniRule"/>
</dbReference>
<comment type="subunit">
    <text evidence="9">Homodimer.</text>
</comment>
<evidence type="ECO:0000256" key="2">
    <source>
        <dbReference type="ARBA" id="ARBA00009749"/>
    </source>
</evidence>
<feature type="domain" description="CBS" evidence="10">
    <location>
        <begin position="143"/>
        <end position="207"/>
    </location>
</feature>
<comment type="caution">
    <text evidence="11">The sequence shown here is derived from an EMBL/GenBank/DDBJ whole genome shotgun (WGS) entry which is preliminary data.</text>
</comment>
<dbReference type="Gene3D" id="1.10.357.20">
    <property type="entry name" value="SLC41 divalent cation transporters, integral membrane domain"/>
    <property type="match status" value="1"/>
</dbReference>
<feature type="transmembrane region" description="Helical" evidence="9">
    <location>
        <begin position="329"/>
        <end position="347"/>
    </location>
</feature>
<dbReference type="RefSeq" id="WP_035124193.1">
    <property type="nucleotide sequence ID" value="NZ_JRNE01000090.1"/>
</dbReference>
<sequence>MASSHTGLEFDVLADHLALMLAQEDLVSIERVIRDMSPSDLVDVLEREDPDDRAIIYRLLPREVALEVFERFSPGMRADLLTGLRDEHVVGVFEHLDPDDRVSLVDELPATVSAKLFSGLSEKERALTAPILGYPSGTIGRHMSTEYVRLRPGMTPREAFDHVRASGDGAETVYLLMVTDDHRRLEGVVGMRDLIFALDGDSADGDSRNDDPAAEPITVRDLMKSPESVTASEDAEKAARRAVRTTHLVTPVVDEENRLIGILTVDDANRIIDRADEEDAARAGASEPLDRPYLVTSVTTLVRSRIVWLLVLALSAILTVQVLEMFEDALATVVTLSLFIPLLTGTAGNTGSQAATTVTRALAVGEVRLRDTWKVAWREVRVGLTMGVLLGLIGAVVAGLVYGMDFGLIIGLTLVSICTIAATVGGIMPMVARAIKADPAVFSTPFISTFCDASGLIVYFLIAKAVLGI</sequence>
<dbReference type="Pfam" id="PF00571">
    <property type="entry name" value="CBS"/>
    <property type="match status" value="2"/>
</dbReference>
<dbReference type="eggNOG" id="COG2239">
    <property type="taxonomic scope" value="Bacteria"/>
</dbReference>
<dbReference type="Gene3D" id="1.25.60.10">
    <property type="entry name" value="MgtE N-terminal domain-like"/>
    <property type="match status" value="1"/>
</dbReference>
<proteinExistence type="inferred from homology"/>
<feature type="transmembrane region" description="Helical" evidence="9">
    <location>
        <begin position="306"/>
        <end position="323"/>
    </location>
</feature>
<reference evidence="11 12" key="1">
    <citation type="submission" date="2014-07" db="EMBL/GenBank/DDBJ databases">
        <authorList>
            <person name="McCorrison J."/>
            <person name="Sanka R."/>
            <person name="Torralba M."/>
            <person name="Gillis M."/>
            <person name="Haft D.H."/>
            <person name="Methe B."/>
            <person name="Sutton G."/>
            <person name="Nelson K.E."/>
        </authorList>
    </citation>
    <scope>NUCLEOTIDE SEQUENCE [LARGE SCALE GENOMIC DNA]</scope>
    <source>
        <strain evidence="11 12">DNF00450</strain>
    </source>
</reference>
<dbReference type="Proteomes" id="UP000029548">
    <property type="component" value="Unassembled WGS sequence"/>
</dbReference>
<dbReference type="AlphaFoldDB" id="A0A095XY64"/>
<dbReference type="PROSITE" id="PS51371">
    <property type="entry name" value="CBS"/>
    <property type="match status" value="2"/>
</dbReference>
<dbReference type="Gene3D" id="3.10.580.10">
    <property type="entry name" value="CBS-domain"/>
    <property type="match status" value="1"/>
</dbReference>
<dbReference type="GO" id="GO:0005886">
    <property type="term" value="C:plasma membrane"/>
    <property type="evidence" value="ECO:0007669"/>
    <property type="project" value="UniProtKB-SubCell"/>
</dbReference>
<keyword evidence="7 9" id="KW-0472">Membrane</keyword>
<organism evidence="11 12">
    <name type="scientific">Corynebacterium freneyi DNF00450</name>
    <dbReference type="NCBI Taxonomy" id="1287475"/>
    <lineage>
        <taxon>Bacteria</taxon>
        <taxon>Bacillati</taxon>
        <taxon>Actinomycetota</taxon>
        <taxon>Actinomycetes</taxon>
        <taxon>Mycobacteriales</taxon>
        <taxon>Corynebacteriaceae</taxon>
        <taxon>Corynebacterium</taxon>
    </lineage>
</organism>
<protein>
    <recommendedName>
        <fullName evidence="9">Magnesium transporter MgtE</fullName>
    </recommendedName>
</protein>
<dbReference type="InterPro" id="IPR006667">
    <property type="entry name" value="SLC41_membr_dom"/>
</dbReference>
<dbReference type="SUPFAM" id="SSF161093">
    <property type="entry name" value="MgtE membrane domain-like"/>
    <property type="match status" value="1"/>
</dbReference>
<dbReference type="InterPro" id="IPR000644">
    <property type="entry name" value="CBS_dom"/>
</dbReference>
<comment type="function">
    <text evidence="9">Acts as a magnesium transporter.</text>
</comment>
<feature type="transmembrane region" description="Helical" evidence="9">
    <location>
        <begin position="382"/>
        <end position="402"/>
    </location>
</feature>
<evidence type="ECO:0000256" key="4">
    <source>
        <dbReference type="ARBA" id="ARBA00022692"/>
    </source>
</evidence>
<gene>
    <name evidence="11" type="ORF">HMPREF1650_13485</name>
</gene>
<keyword evidence="9" id="KW-1003">Cell membrane</keyword>
<accession>A0A095XY64</accession>
<keyword evidence="3 9" id="KW-0813">Transport</keyword>
<evidence type="ECO:0000313" key="12">
    <source>
        <dbReference type="Proteomes" id="UP000029548"/>
    </source>
</evidence>
<comment type="subcellular location">
    <subcellularLocation>
        <location evidence="9">Cell membrane</location>
        <topology evidence="9">Multi-pass membrane protein</topology>
    </subcellularLocation>
    <subcellularLocation>
        <location evidence="1">Membrane</location>
        <topology evidence="1">Multi-pass membrane protein</topology>
    </subcellularLocation>
</comment>
<dbReference type="InterPro" id="IPR036739">
    <property type="entry name" value="SLC41_membr_dom_sf"/>
</dbReference>
<dbReference type="Pfam" id="PF03448">
    <property type="entry name" value="MgtE_N"/>
    <property type="match status" value="1"/>
</dbReference>
<evidence type="ECO:0000256" key="5">
    <source>
        <dbReference type="ARBA" id="ARBA00022842"/>
    </source>
</evidence>
<dbReference type="EMBL" id="JRNE01000090">
    <property type="protein sequence ID" value="KGF14756.1"/>
    <property type="molecule type" value="Genomic_DNA"/>
</dbReference>
<feature type="transmembrane region" description="Helical" evidence="9">
    <location>
        <begin position="408"/>
        <end position="428"/>
    </location>
</feature>
<evidence type="ECO:0000256" key="6">
    <source>
        <dbReference type="ARBA" id="ARBA00022989"/>
    </source>
</evidence>
<evidence type="ECO:0000256" key="9">
    <source>
        <dbReference type="RuleBase" id="RU362011"/>
    </source>
</evidence>
<keyword evidence="9" id="KW-0479">Metal-binding</keyword>
<feature type="transmembrane region" description="Helical" evidence="9">
    <location>
        <begin position="440"/>
        <end position="462"/>
    </location>
</feature>
<name>A0A095XY64_9CORY</name>
<dbReference type="GO" id="GO:0046872">
    <property type="term" value="F:metal ion binding"/>
    <property type="evidence" value="ECO:0007669"/>
    <property type="project" value="UniProtKB-KW"/>
</dbReference>
<evidence type="ECO:0000256" key="3">
    <source>
        <dbReference type="ARBA" id="ARBA00022448"/>
    </source>
</evidence>
<dbReference type="PANTHER" id="PTHR43773:SF1">
    <property type="entry name" value="MAGNESIUM TRANSPORTER MGTE"/>
    <property type="match status" value="1"/>
</dbReference>
<evidence type="ECO:0000256" key="8">
    <source>
        <dbReference type="PROSITE-ProRule" id="PRU00703"/>
    </source>
</evidence>
<keyword evidence="4 9" id="KW-0812">Transmembrane</keyword>
<dbReference type="SUPFAM" id="SSF158791">
    <property type="entry name" value="MgtE N-terminal domain-like"/>
    <property type="match status" value="1"/>
</dbReference>
<feature type="domain" description="CBS" evidence="10">
    <location>
        <begin position="222"/>
        <end position="278"/>
    </location>
</feature>
<keyword evidence="8" id="KW-0129">CBS domain</keyword>
<dbReference type="SMART" id="SM00116">
    <property type="entry name" value="CBS"/>
    <property type="match status" value="2"/>
</dbReference>
<evidence type="ECO:0000259" key="10">
    <source>
        <dbReference type="PROSITE" id="PS51371"/>
    </source>
</evidence>
<dbReference type="SUPFAM" id="SSF54631">
    <property type="entry name" value="CBS-domain pair"/>
    <property type="match status" value="1"/>
</dbReference>